<dbReference type="AlphaFoldDB" id="A0A9D4H2S4"/>
<accession>A0A9D4H2S4</accession>
<evidence type="ECO:0000256" key="1">
    <source>
        <dbReference type="SAM" id="Coils"/>
    </source>
</evidence>
<comment type="caution">
    <text evidence="2">The sequence shown here is derived from an EMBL/GenBank/DDBJ whole genome shotgun (WGS) entry which is preliminary data.</text>
</comment>
<reference evidence="2" key="2">
    <citation type="submission" date="2020-11" db="EMBL/GenBank/DDBJ databases">
        <authorList>
            <person name="McCartney M.A."/>
            <person name="Auch B."/>
            <person name="Kono T."/>
            <person name="Mallez S."/>
            <person name="Becker A."/>
            <person name="Gohl D.M."/>
            <person name="Silverstein K.A.T."/>
            <person name="Koren S."/>
            <person name="Bechman K.B."/>
            <person name="Herman A."/>
            <person name="Abrahante J.E."/>
            <person name="Garbe J."/>
        </authorList>
    </citation>
    <scope>NUCLEOTIDE SEQUENCE</scope>
    <source>
        <strain evidence="2">Duluth1</strain>
        <tissue evidence="2">Whole animal</tissue>
    </source>
</reference>
<proteinExistence type="predicted"/>
<keyword evidence="3" id="KW-1185">Reference proteome</keyword>
<keyword evidence="1" id="KW-0175">Coiled coil</keyword>
<dbReference type="Proteomes" id="UP000828390">
    <property type="component" value="Unassembled WGS sequence"/>
</dbReference>
<organism evidence="2 3">
    <name type="scientific">Dreissena polymorpha</name>
    <name type="common">Zebra mussel</name>
    <name type="synonym">Mytilus polymorpha</name>
    <dbReference type="NCBI Taxonomy" id="45954"/>
    <lineage>
        <taxon>Eukaryota</taxon>
        <taxon>Metazoa</taxon>
        <taxon>Spiralia</taxon>
        <taxon>Lophotrochozoa</taxon>
        <taxon>Mollusca</taxon>
        <taxon>Bivalvia</taxon>
        <taxon>Autobranchia</taxon>
        <taxon>Heteroconchia</taxon>
        <taxon>Euheterodonta</taxon>
        <taxon>Imparidentia</taxon>
        <taxon>Neoheterodontei</taxon>
        <taxon>Myida</taxon>
        <taxon>Dreissenoidea</taxon>
        <taxon>Dreissenidae</taxon>
        <taxon>Dreissena</taxon>
    </lineage>
</organism>
<reference evidence="2" key="1">
    <citation type="journal article" date="2019" name="bioRxiv">
        <title>The Genome of the Zebra Mussel, Dreissena polymorpha: A Resource for Invasive Species Research.</title>
        <authorList>
            <person name="McCartney M.A."/>
            <person name="Auch B."/>
            <person name="Kono T."/>
            <person name="Mallez S."/>
            <person name="Zhang Y."/>
            <person name="Obille A."/>
            <person name="Becker A."/>
            <person name="Abrahante J.E."/>
            <person name="Garbe J."/>
            <person name="Badalamenti J.P."/>
            <person name="Herman A."/>
            <person name="Mangelson H."/>
            <person name="Liachko I."/>
            <person name="Sullivan S."/>
            <person name="Sone E.D."/>
            <person name="Koren S."/>
            <person name="Silverstein K.A.T."/>
            <person name="Beckman K.B."/>
            <person name="Gohl D.M."/>
        </authorList>
    </citation>
    <scope>NUCLEOTIDE SEQUENCE</scope>
    <source>
        <strain evidence="2">Duluth1</strain>
        <tissue evidence="2">Whole animal</tissue>
    </source>
</reference>
<gene>
    <name evidence="2" type="ORF">DPMN_128265</name>
</gene>
<sequence length="180" mass="20709">MATTSNCPKEPSNADIVTYLKRIDDRICLMDKQFEAIDKFEKKVERVNCDLKKIWAYLHDIDRKTSERLRLIEVKTESVDFALAQASSKISSLENQRVELKNDLNYLQSQSMRNNLVSTNIPEAPTENPDTTEIKLGELMIAKMKITQDLVSQMSFERVHRMGSKVDVKIVTLSRNLLCI</sequence>
<protein>
    <submittedName>
        <fullName evidence="2">Uncharacterized protein</fullName>
    </submittedName>
</protein>
<feature type="coiled-coil region" evidence="1">
    <location>
        <begin position="83"/>
        <end position="110"/>
    </location>
</feature>
<name>A0A9D4H2S4_DREPO</name>
<evidence type="ECO:0000313" key="2">
    <source>
        <dbReference type="EMBL" id="KAH3826363.1"/>
    </source>
</evidence>
<evidence type="ECO:0000313" key="3">
    <source>
        <dbReference type="Proteomes" id="UP000828390"/>
    </source>
</evidence>
<dbReference type="EMBL" id="JAIWYP010000005">
    <property type="protein sequence ID" value="KAH3826363.1"/>
    <property type="molecule type" value="Genomic_DNA"/>
</dbReference>